<dbReference type="Gene3D" id="1.20.1600.10">
    <property type="entry name" value="Outer membrane efflux proteins (OEP)"/>
    <property type="match status" value="1"/>
</dbReference>
<dbReference type="PANTHER" id="PTHR30026">
    <property type="entry name" value="OUTER MEMBRANE PROTEIN TOLC"/>
    <property type="match status" value="1"/>
</dbReference>
<keyword evidence="9" id="KW-1185">Reference proteome</keyword>
<keyword evidence="7" id="KW-0998">Cell outer membrane</keyword>
<dbReference type="InterPro" id="IPR051906">
    <property type="entry name" value="TolC-like"/>
</dbReference>
<dbReference type="GO" id="GO:0015562">
    <property type="term" value="F:efflux transmembrane transporter activity"/>
    <property type="evidence" value="ECO:0007669"/>
    <property type="project" value="InterPro"/>
</dbReference>
<organism evidence="8 9">
    <name type="scientific">Pelagihabitans pacificus</name>
    <dbReference type="NCBI Taxonomy" id="2696054"/>
    <lineage>
        <taxon>Bacteria</taxon>
        <taxon>Pseudomonadati</taxon>
        <taxon>Bacteroidota</taxon>
        <taxon>Flavobacteriia</taxon>
        <taxon>Flavobacteriales</taxon>
        <taxon>Flavobacteriaceae</taxon>
        <taxon>Pelagihabitans</taxon>
    </lineage>
</organism>
<keyword evidence="4" id="KW-1134">Transmembrane beta strand</keyword>
<evidence type="ECO:0000256" key="3">
    <source>
        <dbReference type="ARBA" id="ARBA00022448"/>
    </source>
</evidence>
<evidence type="ECO:0000313" key="8">
    <source>
        <dbReference type="EMBL" id="NHF59569.1"/>
    </source>
</evidence>
<dbReference type="GO" id="GO:0015288">
    <property type="term" value="F:porin activity"/>
    <property type="evidence" value="ECO:0007669"/>
    <property type="project" value="TreeGrafter"/>
</dbReference>
<dbReference type="Pfam" id="PF02321">
    <property type="entry name" value="OEP"/>
    <property type="match status" value="1"/>
</dbReference>
<evidence type="ECO:0000256" key="5">
    <source>
        <dbReference type="ARBA" id="ARBA00022692"/>
    </source>
</evidence>
<comment type="similarity">
    <text evidence="2">Belongs to the outer membrane factor (OMF) (TC 1.B.17) family.</text>
</comment>
<gene>
    <name evidence="8" type="ORF">FK220_009475</name>
</gene>
<evidence type="ECO:0000256" key="7">
    <source>
        <dbReference type="ARBA" id="ARBA00023237"/>
    </source>
</evidence>
<evidence type="ECO:0000256" key="4">
    <source>
        <dbReference type="ARBA" id="ARBA00022452"/>
    </source>
</evidence>
<dbReference type="InterPro" id="IPR003423">
    <property type="entry name" value="OMP_efflux"/>
</dbReference>
<dbReference type="AlphaFoldDB" id="A0A967E6V7"/>
<evidence type="ECO:0000313" key="9">
    <source>
        <dbReference type="Proteomes" id="UP000707206"/>
    </source>
</evidence>
<accession>A0A967E6V7</accession>
<evidence type="ECO:0000256" key="1">
    <source>
        <dbReference type="ARBA" id="ARBA00004442"/>
    </source>
</evidence>
<dbReference type="PANTHER" id="PTHR30026:SF20">
    <property type="entry name" value="OUTER MEMBRANE PROTEIN TOLC"/>
    <property type="match status" value="1"/>
</dbReference>
<evidence type="ECO:0000256" key="6">
    <source>
        <dbReference type="ARBA" id="ARBA00023136"/>
    </source>
</evidence>
<dbReference type="Proteomes" id="UP000707206">
    <property type="component" value="Unassembled WGS sequence"/>
</dbReference>
<evidence type="ECO:0000256" key="2">
    <source>
        <dbReference type="ARBA" id="ARBA00007613"/>
    </source>
</evidence>
<reference evidence="8" key="2">
    <citation type="submission" date="2020-03" db="EMBL/GenBank/DDBJ databases">
        <title>Flavobacteriaceae bacterium strain TP-CH-4, a member of the family Flavobacteriaceae isolated from a deep-sea seamount.</title>
        <authorList>
            <person name="Zhang D.-C."/>
        </authorList>
    </citation>
    <scope>NUCLEOTIDE SEQUENCE</scope>
    <source>
        <strain evidence="8">TP-CH-4</strain>
    </source>
</reference>
<keyword evidence="3" id="KW-0813">Transport</keyword>
<comment type="caution">
    <text evidence="8">The sequence shown here is derived from an EMBL/GenBank/DDBJ whole genome shotgun (WGS) entry which is preliminary data.</text>
</comment>
<dbReference type="SUPFAM" id="SSF56954">
    <property type="entry name" value="Outer membrane efflux proteins (OEP)"/>
    <property type="match status" value="1"/>
</dbReference>
<proteinExistence type="inferred from homology"/>
<keyword evidence="6" id="KW-0472">Membrane</keyword>
<dbReference type="EMBL" id="VIKU02000002">
    <property type="protein sequence ID" value="NHF59569.1"/>
    <property type="molecule type" value="Genomic_DNA"/>
</dbReference>
<dbReference type="RefSeq" id="WP_152574068.1">
    <property type="nucleotide sequence ID" value="NZ_VIKU02000002.1"/>
</dbReference>
<dbReference type="GO" id="GO:0009279">
    <property type="term" value="C:cell outer membrane"/>
    <property type="evidence" value="ECO:0007669"/>
    <property type="project" value="UniProtKB-SubCell"/>
</dbReference>
<protein>
    <submittedName>
        <fullName evidence="8">TolC family protein</fullName>
    </submittedName>
</protein>
<sequence>MESNRIANTNPCISFYLLLLLALFGHIGNMRAQYASLGLEEAYGLARTNYPLIKDGPLLENIAEINLQVLNRKRLPTVDLVGLGQVQSENVQIGTEDPNSPISVSVPLESYRSYLDINYNLFDGGLTRASKKAETTQLKVNQQALQVNLRNLKDQVNTLFLNILLLQQQKDLLAISKEDIVTNISLLQAGYDNGTVLESELAKLQVRKIELESEEISLQGDIDAFLEVLSKLLGAVVTNNTLLTLPEPIFQEQAALAITRPEQKLFEYQRELLEIQKRKFDADRLPKLSLFAQGGVGYPNPLNFADISTSTYGLGGVRLNWNIVDWGVSKKEKKKIDLQKQQIAVDKEVFEFDIQKSERESLQKLNALNAQIEKDRQIVALQSEILKQTAVQLQEGVINSNDYVMQVNAELSARQQLELHLVQKQKLQIEYLTLFGKL</sequence>
<comment type="subcellular location">
    <subcellularLocation>
        <location evidence="1">Cell outer membrane</location>
    </subcellularLocation>
</comment>
<dbReference type="GO" id="GO:1990281">
    <property type="term" value="C:efflux pump complex"/>
    <property type="evidence" value="ECO:0007669"/>
    <property type="project" value="TreeGrafter"/>
</dbReference>
<reference evidence="8" key="1">
    <citation type="submission" date="2019-07" db="EMBL/GenBank/DDBJ databases">
        <authorList>
            <person name="De-Chao Zhang Q."/>
        </authorList>
    </citation>
    <scope>NUCLEOTIDE SEQUENCE</scope>
    <source>
        <strain evidence="8">TP-CH-4</strain>
    </source>
</reference>
<keyword evidence="5" id="KW-0812">Transmembrane</keyword>
<name>A0A967E6V7_9FLAO</name>